<dbReference type="InterPro" id="IPR029062">
    <property type="entry name" value="Class_I_gatase-like"/>
</dbReference>
<keyword evidence="2" id="KW-0238">DNA-binding</keyword>
<dbReference type="Pfam" id="PF01965">
    <property type="entry name" value="DJ-1_PfpI"/>
    <property type="match status" value="1"/>
</dbReference>
<proteinExistence type="predicted"/>
<dbReference type="SUPFAM" id="SSF46689">
    <property type="entry name" value="Homeodomain-like"/>
    <property type="match status" value="2"/>
</dbReference>
<evidence type="ECO:0000313" key="5">
    <source>
        <dbReference type="EMBL" id="ARU54300.1"/>
    </source>
</evidence>
<keyword evidence="6" id="KW-1185">Reference proteome</keyword>
<dbReference type="InterPro" id="IPR020449">
    <property type="entry name" value="Tscrpt_reg_AraC-type_HTH"/>
</dbReference>
<evidence type="ECO:0000256" key="2">
    <source>
        <dbReference type="ARBA" id="ARBA00023125"/>
    </source>
</evidence>
<dbReference type="GO" id="GO:0043565">
    <property type="term" value="F:sequence-specific DNA binding"/>
    <property type="evidence" value="ECO:0007669"/>
    <property type="project" value="InterPro"/>
</dbReference>
<reference evidence="5 6" key="1">
    <citation type="submission" date="2017-05" db="EMBL/GenBank/DDBJ databases">
        <title>Genomic insights into alkan degradation activity of Oleiphilus messinensis.</title>
        <authorList>
            <person name="Kozyavkin S.A."/>
            <person name="Slesarev A.I."/>
            <person name="Golyshin P.N."/>
            <person name="Korzhenkov A."/>
            <person name="Golyshina O.N."/>
            <person name="Toshchakov S.V."/>
        </authorList>
    </citation>
    <scope>NUCLEOTIDE SEQUENCE [LARGE SCALE GENOMIC DNA]</scope>
    <source>
        <strain evidence="5 6">ME102</strain>
    </source>
</reference>
<evidence type="ECO:0000256" key="3">
    <source>
        <dbReference type="ARBA" id="ARBA00023163"/>
    </source>
</evidence>
<dbReference type="InterPro" id="IPR052158">
    <property type="entry name" value="INH-QAR"/>
</dbReference>
<evidence type="ECO:0000259" key="4">
    <source>
        <dbReference type="PROSITE" id="PS01124"/>
    </source>
</evidence>
<dbReference type="KEGG" id="ome:OLMES_0193"/>
<name>A0A1Y0I217_9GAMM</name>
<keyword evidence="3" id="KW-0804">Transcription</keyword>
<accession>A0A1Y0I217</accession>
<dbReference type="EMBL" id="CP021425">
    <property type="protein sequence ID" value="ARU54300.1"/>
    <property type="molecule type" value="Genomic_DNA"/>
</dbReference>
<dbReference type="OrthoDB" id="9803764at2"/>
<dbReference type="InterPro" id="IPR018060">
    <property type="entry name" value="HTH_AraC"/>
</dbReference>
<protein>
    <submittedName>
        <fullName evidence="5">Transcriptional regulator, AraC family protein</fullName>
    </submittedName>
</protein>
<dbReference type="RefSeq" id="WP_087459517.1">
    <property type="nucleotide sequence ID" value="NZ_CP021425.1"/>
</dbReference>
<gene>
    <name evidence="5" type="ORF">OLMES_0193</name>
</gene>
<dbReference type="PANTHER" id="PTHR43130:SF11">
    <property type="entry name" value="TRANSCRIPTIONAL REGULATORY PROTEIN"/>
    <property type="match status" value="1"/>
</dbReference>
<dbReference type="InterPro" id="IPR018062">
    <property type="entry name" value="HTH_AraC-typ_CS"/>
</dbReference>
<dbReference type="Gene3D" id="1.10.10.60">
    <property type="entry name" value="Homeodomain-like"/>
    <property type="match status" value="2"/>
</dbReference>
<dbReference type="PROSITE" id="PS01124">
    <property type="entry name" value="HTH_ARAC_FAMILY_2"/>
    <property type="match status" value="1"/>
</dbReference>
<dbReference type="PANTHER" id="PTHR43130">
    <property type="entry name" value="ARAC-FAMILY TRANSCRIPTIONAL REGULATOR"/>
    <property type="match status" value="1"/>
</dbReference>
<dbReference type="InterPro" id="IPR009057">
    <property type="entry name" value="Homeodomain-like_sf"/>
</dbReference>
<sequence>MDKNQSSIKIAYLIPDQYWSSTVTSAVEVFHGMALSARTTRQVNFNRFEISLLRTTRKNISGFSGFKVDTRCFADPAVRDIQFDAVVVPSVWELSGVNLKESRAALDWLRDQHENGSIIAGLVTGVFYLAEAGLLDGREATIHWASVNMFKQRYPNVKVTPQLQMVEADRVITTSSTPATFDVAILLIQRFLGDRAAEFASHYFTIRAKDAPLPRFLEPSCNDTLVDAARDAIRLNYSAEISLDTLAKQLNVTARTLSRRFVSATGHNPIQYLMKQRLNIARSLLQSTDLQIQQIAEQSGFGSATVFCRNFKKEFSQTPSEYRESLPSRR</sequence>
<dbReference type="GO" id="GO:0003700">
    <property type="term" value="F:DNA-binding transcription factor activity"/>
    <property type="evidence" value="ECO:0007669"/>
    <property type="project" value="InterPro"/>
</dbReference>
<keyword evidence="1" id="KW-0805">Transcription regulation</keyword>
<dbReference type="Pfam" id="PF12833">
    <property type="entry name" value="HTH_18"/>
    <property type="match status" value="1"/>
</dbReference>
<dbReference type="SUPFAM" id="SSF52317">
    <property type="entry name" value="Class I glutamine amidotransferase-like"/>
    <property type="match status" value="1"/>
</dbReference>
<organism evidence="5 6">
    <name type="scientific">Oleiphilus messinensis</name>
    <dbReference type="NCBI Taxonomy" id="141451"/>
    <lineage>
        <taxon>Bacteria</taxon>
        <taxon>Pseudomonadati</taxon>
        <taxon>Pseudomonadota</taxon>
        <taxon>Gammaproteobacteria</taxon>
        <taxon>Oceanospirillales</taxon>
        <taxon>Oleiphilaceae</taxon>
        <taxon>Oleiphilus</taxon>
    </lineage>
</organism>
<dbReference type="AlphaFoldDB" id="A0A1Y0I217"/>
<evidence type="ECO:0000313" key="6">
    <source>
        <dbReference type="Proteomes" id="UP000196027"/>
    </source>
</evidence>
<evidence type="ECO:0000256" key="1">
    <source>
        <dbReference type="ARBA" id="ARBA00023015"/>
    </source>
</evidence>
<dbReference type="Gene3D" id="3.40.50.880">
    <property type="match status" value="1"/>
</dbReference>
<dbReference type="InterPro" id="IPR002818">
    <property type="entry name" value="DJ-1/PfpI"/>
</dbReference>
<dbReference type="PROSITE" id="PS00041">
    <property type="entry name" value="HTH_ARAC_FAMILY_1"/>
    <property type="match status" value="1"/>
</dbReference>
<dbReference type="Proteomes" id="UP000196027">
    <property type="component" value="Chromosome"/>
</dbReference>
<dbReference type="PRINTS" id="PR00032">
    <property type="entry name" value="HTHARAC"/>
</dbReference>
<dbReference type="SMART" id="SM00342">
    <property type="entry name" value="HTH_ARAC"/>
    <property type="match status" value="1"/>
</dbReference>
<feature type="domain" description="HTH araC/xylS-type" evidence="4">
    <location>
        <begin position="227"/>
        <end position="325"/>
    </location>
</feature>